<keyword evidence="2" id="KW-1185">Reference proteome</keyword>
<gene>
    <name evidence="1" type="ORF">fsci_19140</name>
</gene>
<protein>
    <submittedName>
        <fullName evidence="1">Uncharacterized protein</fullName>
    </submittedName>
</protein>
<evidence type="ECO:0000313" key="1">
    <source>
        <dbReference type="EMBL" id="GMN90426.1"/>
    </source>
</evidence>
<name>A0ABQ6PHH4_9GAMM</name>
<accession>A0ABQ6PHH4</accession>
<dbReference type="Proteomes" id="UP001628164">
    <property type="component" value="Unassembled WGS sequence"/>
</dbReference>
<proteinExistence type="predicted"/>
<sequence>MFDFALKKIFIELQKDYLVSSYQLKLLLMVTYKIRPKSVFLRNLRSKRKEFKIIESRASSKCIRYYF</sequence>
<reference evidence="1 2" key="1">
    <citation type="journal article" date="2024" name="Dis. Aquat. Organ.">
        <title>Francisella sciaenopsi sp. nov. isolated from diseased red drum Sciaenops ocellatus in Florida, USA.</title>
        <authorList>
            <person name="Kawahara M."/>
            <person name="Cody T.T."/>
            <person name="Yanong R.P.E."/>
            <person name="Henderson E."/>
            <person name="Yazdi Z."/>
            <person name="Soto E."/>
        </authorList>
    </citation>
    <scope>NUCLEOTIDE SEQUENCE [LARGE SCALE GENOMIC DNA]</scope>
    <source>
        <strain evidence="1 2">R22-20-7</strain>
    </source>
</reference>
<dbReference type="EMBL" id="BTHG01000010">
    <property type="protein sequence ID" value="GMN90426.1"/>
    <property type="molecule type" value="Genomic_DNA"/>
</dbReference>
<evidence type="ECO:0000313" key="2">
    <source>
        <dbReference type="Proteomes" id="UP001628164"/>
    </source>
</evidence>
<organism evidence="1 2">
    <name type="scientific">Francisella sciaenopsi</name>
    <dbReference type="NCBI Taxonomy" id="3055034"/>
    <lineage>
        <taxon>Bacteria</taxon>
        <taxon>Pseudomonadati</taxon>
        <taxon>Pseudomonadota</taxon>
        <taxon>Gammaproteobacteria</taxon>
        <taxon>Thiotrichales</taxon>
        <taxon>Francisellaceae</taxon>
        <taxon>Francisella</taxon>
    </lineage>
</organism>
<comment type="caution">
    <text evidence="1">The sequence shown here is derived from an EMBL/GenBank/DDBJ whole genome shotgun (WGS) entry which is preliminary data.</text>
</comment>